<proteinExistence type="predicted"/>
<dbReference type="AlphaFoldDB" id="A0A6A5V0K3"/>
<sequence length="168" mass="18976">MILRHENALKAMYKCSKLVTVLRNLMRSRCAVMTQCRLARFDRSTSARFCSLTAASICTFSDLSTLHIPTMKSSVLLAQIKLVVERGFAFRKRSSAPNAVRCIHVGLRSPKTLCLKMRATFPMSAQRVCERRNMTVKFTTLYLLELMFCQGGLVALSWRNQVTGACQT</sequence>
<protein>
    <submittedName>
        <fullName evidence="1">Uncharacterized protein</fullName>
    </submittedName>
</protein>
<reference evidence="1" key="1">
    <citation type="journal article" date="2020" name="Stud. Mycol.">
        <title>101 Dothideomycetes genomes: a test case for predicting lifestyles and emergence of pathogens.</title>
        <authorList>
            <person name="Haridas S."/>
            <person name="Albert R."/>
            <person name="Binder M."/>
            <person name="Bloem J."/>
            <person name="Labutti K."/>
            <person name="Salamov A."/>
            <person name="Andreopoulos B."/>
            <person name="Baker S."/>
            <person name="Barry K."/>
            <person name="Bills G."/>
            <person name="Bluhm B."/>
            <person name="Cannon C."/>
            <person name="Castanera R."/>
            <person name="Culley D."/>
            <person name="Daum C."/>
            <person name="Ezra D."/>
            <person name="Gonzalez J."/>
            <person name="Henrissat B."/>
            <person name="Kuo A."/>
            <person name="Liang C."/>
            <person name="Lipzen A."/>
            <person name="Lutzoni F."/>
            <person name="Magnuson J."/>
            <person name="Mondo S."/>
            <person name="Nolan M."/>
            <person name="Ohm R."/>
            <person name="Pangilinan J."/>
            <person name="Park H.-J."/>
            <person name="Ramirez L."/>
            <person name="Alfaro M."/>
            <person name="Sun H."/>
            <person name="Tritt A."/>
            <person name="Yoshinaga Y."/>
            <person name="Zwiers L.-H."/>
            <person name="Turgeon B."/>
            <person name="Goodwin S."/>
            <person name="Spatafora J."/>
            <person name="Crous P."/>
            <person name="Grigoriev I."/>
        </authorList>
    </citation>
    <scope>NUCLEOTIDE SEQUENCE</scope>
    <source>
        <strain evidence="1">CBS 107.79</strain>
    </source>
</reference>
<dbReference type="Proteomes" id="UP000800036">
    <property type="component" value="Unassembled WGS sequence"/>
</dbReference>
<name>A0A6A5V0K3_9PLEO</name>
<keyword evidence="2" id="KW-1185">Reference proteome</keyword>
<organism evidence="1 2">
    <name type="scientific">Bimuria novae-zelandiae CBS 107.79</name>
    <dbReference type="NCBI Taxonomy" id="1447943"/>
    <lineage>
        <taxon>Eukaryota</taxon>
        <taxon>Fungi</taxon>
        <taxon>Dikarya</taxon>
        <taxon>Ascomycota</taxon>
        <taxon>Pezizomycotina</taxon>
        <taxon>Dothideomycetes</taxon>
        <taxon>Pleosporomycetidae</taxon>
        <taxon>Pleosporales</taxon>
        <taxon>Massarineae</taxon>
        <taxon>Didymosphaeriaceae</taxon>
        <taxon>Bimuria</taxon>
    </lineage>
</organism>
<gene>
    <name evidence="1" type="ORF">BU23DRAFT_212286</name>
</gene>
<accession>A0A6A5V0K3</accession>
<dbReference type="EMBL" id="ML976701">
    <property type="protein sequence ID" value="KAF1970408.1"/>
    <property type="molecule type" value="Genomic_DNA"/>
</dbReference>
<evidence type="ECO:0000313" key="2">
    <source>
        <dbReference type="Proteomes" id="UP000800036"/>
    </source>
</evidence>
<evidence type="ECO:0000313" key="1">
    <source>
        <dbReference type="EMBL" id="KAF1970408.1"/>
    </source>
</evidence>